<feature type="region of interest" description="Disordered" evidence="1">
    <location>
        <begin position="37"/>
        <end position="77"/>
    </location>
</feature>
<evidence type="ECO:0000313" key="3">
    <source>
        <dbReference type="Proteomes" id="UP000814243"/>
    </source>
</evidence>
<dbReference type="Proteomes" id="UP000814243">
    <property type="component" value="Unassembled WGS sequence"/>
</dbReference>
<accession>A0A922M876</accession>
<dbReference type="EMBL" id="JACEFF010000746">
    <property type="protein sequence ID" value="KAH9631808.1"/>
    <property type="molecule type" value="Genomic_DNA"/>
</dbReference>
<name>A0A922M876_SPOEX</name>
<reference evidence="2" key="1">
    <citation type="journal article" date="2021" name="G3 (Bethesda)">
        <title>Genome and transcriptome analysis of the beet armyworm Spodoptera exigua reveals targets for pest control. .</title>
        <authorList>
            <person name="Simon S."/>
            <person name="Breeschoten T."/>
            <person name="Jansen H.J."/>
            <person name="Dirks R.P."/>
            <person name="Schranz M.E."/>
            <person name="Ros V.I.D."/>
        </authorList>
    </citation>
    <scope>NUCLEOTIDE SEQUENCE</scope>
    <source>
        <strain evidence="2">TB_SE_WUR_2020</strain>
    </source>
</reference>
<sequence>MFSQILEGSHLPKSPEPVPPATGGEFHIRQQYTLQQQYNQQRPEPQQQWGQNQYRENEVDLNKPHSFGEGYAFAFQG</sequence>
<gene>
    <name evidence="2" type="ORF">HF086_005811</name>
</gene>
<comment type="caution">
    <text evidence="2">The sequence shown here is derived from an EMBL/GenBank/DDBJ whole genome shotgun (WGS) entry which is preliminary data.</text>
</comment>
<dbReference type="AlphaFoldDB" id="A0A922M876"/>
<proteinExistence type="predicted"/>
<feature type="region of interest" description="Disordered" evidence="1">
    <location>
        <begin position="1"/>
        <end position="24"/>
    </location>
</feature>
<feature type="compositionally biased region" description="Low complexity" evidence="1">
    <location>
        <begin position="37"/>
        <end position="54"/>
    </location>
</feature>
<protein>
    <submittedName>
        <fullName evidence="2">Uncharacterized protein</fullName>
    </submittedName>
</protein>
<evidence type="ECO:0000313" key="2">
    <source>
        <dbReference type="EMBL" id="KAH9631808.1"/>
    </source>
</evidence>
<organism evidence="2 3">
    <name type="scientific">Spodoptera exigua</name>
    <name type="common">Beet armyworm</name>
    <name type="synonym">Noctua fulgens</name>
    <dbReference type="NCBI Taxonomy" id="7107"/>
    <lineage>
        <taxon>Eukaryota</taxon>
        <taxon>Metazoa</taxon>
        <taxon>Ecdysozoa</taxon>
        <taxon>Arthropoda</taxon>
        <taxon>Hexapoda</taxon>
        <taxon>Insecta</taxon>
        <taxon>Pterygota</taxon>
        <taxon>Neoptera</taxon>
        <taxon>Endopterygota</taxon>
        <taxon>Lepidoptera</taxon>
        <taxon>Glossata</taxon>
        <taxon>Ditrysia</taxon>
        <taxon>Noctuoidea</taxon>
        <taxon>Noctuidae</taxon>
        <taxon>Amphipyrinae</taxon>
        <taxon>Spodoptera</taxon>
    </lineage>
</organism>
<evidence type="ECO:0000256" key="1">
    <source>
        <dbReference type="SAM" id="MobiDB-lite"/>
    </source>
</evidence>